<dbReference type="Proteomes" id="UP000796880">
    <property type="component" value="Unassembled WGS sequence"/>
</dbReference>
<reference evidence="1" key="1">
    <citation type="submission" date="2020-03" db="EMBL/GenBank/DDBJ databases">
        <title>A high-quality chromosome-level genome assembly of a woody plant with both climbing and erect habits, Rhamnella rubrinervis.</title>
        <authorList>
            <person name="Lu Z."/>
            <person name="Yang Y."/>
            <person name="Zhu X."/>
            <person name="Sun Y."/>
        </authorList>
    </citation>
    <scope>NUCLEOTIDE SEQUENCE</scope>
    <source>
        <strain evidence="1">BYM</strain>
        <tissue evidence="1">Leaf</tissue>
    </source>
</reference>
<dbReference type="EMBL" id="VOIH02000006">
    <property type="protein sequence ID" value="KAF3445156.1"/>
    <property type="molecule type" value="Genomic_DNA"/>
</dbReference>
<dbReference type="AlphaFoldDB" id="A0A8K0H3K1"/>
<evidence type="ECO:0000313" key="1">
    <source>
        <dbReference type="EMBL" id="KAF3445156.1"/>
    </source>
</evidence>
<name>A0A8K0H3K1_9ROSA</name>
<evidence type="ECO:0000313" key="2">
    <source>
        <dbReference type="Proteomes" id="UP000796880"/>
    </source>
</evidence>
<protein>
    <submittedName>
        <fullName evidence="1">Uncharacterized protein</fullName>
    </submittedName>
</protein>
<keyword evidence="2" id="KW-1185">Reference proteome</keyword>
<accession>A0A8K0H3K1</accession>
<gene>
    <name evidence="1" type="ORF">FNV43_RR14849</name>
</gene>
<proteinExistence type="predicted"/>
<organism evidence="1 2">
    <name type="scientific">Rhamnella rubrinervis</name>
    <dbReference type="NCBI Taxonomy" id="2594499"/>
    <lineage>
        <taxon>Eukaryota</taxon>
        <taxon>Viridiplantae</taxon>
        <taxon>Streptophyta</taxon>
        <taxon>Embryophyta</taxon>
        <taxon>Tracheophyta</taxon>
        <taxon>Spermatophyta</taxon>
        <taxon>Magnoliopsida</taxon>
        <taxon>eudicotyledons</taxon>
        <taxon>Gunneridae</taxon>
        <taxon>Pentapetalae</taxon>
        <taxon>rosids</taxon>
        <taxon>fabids</taxon>
        <taxon>Rosales</taxon>
        <taxon>Rhamnaceae</taxon>
        <taxon>rhamnoid group</taxon>
        <taxon>Rhamneae</taxon>
        <taxon>Rhamnella</taxon>
    </lineage>
</organism>
<comment type="caution">
    <text evidence="1">The sequence shown here is derived from an EMBL/GenBank/DDBJ whole genome shotgun (WGS) entry which is preliminary data.</text>
</comment>
<sequence>MWELFPLRPEIHHGGLVCLGFPNFSLEASENKGVIGAFGFARCCGWAVSHWSRRALAGGRLLLGGCLRWLAAEGAGGLAGAQGGAAPEAAQRLWRRALP</sequence>